<dbReference type="Gene3D" id="3.40.50.1820">
    <property type="entry name" value="alpha/beta hydrolase"/>
    <property type="match status" value="1"/>
</dbReference>
<evidence type="ECO:0000313" key="6">
    <source>
        <dbReference type="Proteomes" id="UP000678243"/>
    </source>
</evidence>
<dbReference type="PANTHER" id="PTHR48081:SF6">
    <property type="entry name" value="PEPTIDASE S9 PROLYL OLIGOPEPTIDASE CATALYTIC DOMAIN-CONTAINING PROTEIN"/>
    <property type="match status" value="1"/>
</dbReference>
<accession>A0ABS5IME6</accession>
<dbReference type="Proteomes" id="UP000678243">
    <property type="component" value="Unassembled WGS sequence"/>
</dbReference>
<feature type="region of interest" description="Disordered" evidence="2">
    <location>
        <begin position="1"/>
        <end position="28"/>
    </location>
</feature>
<keyword evidence="1 5" id="KW-0378">Hydrolase</keyword>
<feature type="compositionally biased region" description="Basic and acidic residues" evidence="2">
    <location>
        <begin position="1"/>
        <end position="11"/>
    </location>
</feature>
<dbReference type="GO" id="GO:0016787">
    <property type="term" value="F:hydrolase activity"/>
    <property type="evidence" value="ECO:0007669"/>
    <property type="project" value="UniProtKB-KW"/>
</dbReference>
<evidence type="ECO:0000259" key="4">
    <source>
        <dbReference type="Pfam" id="PF20434"/>
    </source>
</evidence>
<dbReference type="InterPro" id="IPR049492">
    <property type="entry name" value="BD-FAE-like_dom"/>
</dbReference>
<reference evidence="5 6" key="1">
    <citation type="submission" date="2021-04" db="EMBL/GenBank/DDBJ databases">
        <title>Whole genome analysis of root endophytic bacterium Microbacterium paraoxydans ku-mp colonizing RP-bio226 rice variety.</title>
        <authorList>
            <person name="Ulaganathan K."/>
            <person name="Latha B."/>
        </authorList>
    </citation>
    <scope>NUCLEOTIDE SEQUENCE [LARGE SCALE GENOMIC DNA]</scope>
    <source>
        <strain evidence="6">ku-mp</strain>
    </source>
</reference>
<dbReference type="InterPro" id="IPR029058">
    <property type="entry name" value="AB_hydrolase_fold"/>
</dbReference>
<organism evidence="5 6">
    <name type="scientific">Microbacterium paraoxydans</name>
    <dbReference type="NCBI Taxonomy" id="199592"/>
    <lineage>
        <taxon>Bacteria</taxon>
        <taxon>Bacillati</taxon>
        <taxon>Actinomycetota</taxon>
        <taxon>Actinomycetes</taxon>
        <taxon>Micrococcales</taxon>
        <taxon>Microbacteriaceae</taxon>
        <taxon>Microbacterium</taxon>
    </lineage>
</organism>
<feature type="domain" description="BD-FAE-like" evidence="4">
    <location>
        <begin position="59"/>
        <end position="153"/>
    </location>
</feature>
<dbReference type="SUPFAM" id="SSF53474">
    <property type="entry name" value="alpha/beta-Hydrolases"/>
    <property type="match status" value="1"/>
</dbReference>
<dbReference type="EMBL" id="JAGTUK010000002">
    <property type="protein sequence ID" value="MBS0024103.1"/>
    <property type="molecule type" value="Genomic_DNA"/>
</dbReference>
<dbReference type="InterPro" id="IPR001375">
    <property type="entry name" value="Peptidase_S9_cat"/>
</dbReference>
<evidence type="ECO:0000259" key="3">
    <source>
        <dbReference type="Pfam" id="PF00326"/>
    </source>
</evidence>
<dbReference type="Pfam" id="PF00326">
    <property type="entry name" value="Peptidase_S9"/>
    <property type="match status" value="1"/>
</dbReference>
<gene>
    <name evidence="5" type="ORF">KE274_08250</name>
</gene>
<proteinExistence type="predicted"/>
<dbReference type="RefSeq" id="WP_211542679.1">
    <property type="nucleotide sequence ID" value="NZ_JAGTUK010000002.1"/>
</dbReference>
<dbReference type="Pfam" id="PF20434">
    <property type="entry name" value="BD-FAE"/>
    <property type="match status" value="1"/>
</dbReference>
<comment type="caution">
    <text evidence="5">The sequence shown here is derived from an EMBL/GenBank/DDBJ whole genome shotgun (WGS) entry which is preliminary data.</text>
</comment>
<name>A0ABS5IME6_9MICO</name>
<protein>
    <submittedName>
        <fullName evidence="5">Alpha/beta hydrolase</fullName>
    </submittedName>
</protein>
<dbReference type="PANTHER" id="PTHR48081">
    <property type="entry name" value="AB HYDROLASE SUPERFAMILY PROTEIN C4A8.06C"/>
    <property type="match status" value="1"/>
</dbReference>
<dbReference type="InterPro" id="IPR050300">
    <property type="entry name" value="GDXG_lipolytic_enzyme"/>
</dbReference>
<feature type="domain" description="Peptidase S9 prolyl oligopeptidase catalytic" evidence="3">
    <location>
        <begin position="181"/>
        <end position="239"/>
    </location>
</feature>
<evidence type="ECO:0000256" key="2">
    <source>
        <dbReference type="SAM" id="MobiDB-lite"/>
    </source>
</evidence>
<keyword evidence="6" id="KW-1185">Reference proteome</keyword>
<sequence>MSTALPRDHPVDSLTTTPPSTPKGRPMLGETVTLHADRGVTLTAYVQPVDGEFAGVTARPAVLILPGGGYQYCSDREADPVAYPFLAAGYQAFVLRYSVGDEGAWPRPLDDYEQAMALLAENADSWHLDPTKIAVIGFSAGGHLAAVAATMAEHRPAAAILGYPVILPEIADRCRPGMPYPAEHVTADTAPTFLFHTRDDDVTVVENTLAFASALAGAGVPFEAHVYSYGAHGFSTGAAHLNPRPLTPRARHWVPESIAWLDETLGALTASGIGEPRTPSA</sequence>
<evidence type="ECO:0000256" key="1">
    <source>
        <dbReference type="ARBA" id="ARBA00022801"/>
    </source>
</evidence>
<evidence type="ECO:0000313" key="5">
    <source>
        <dbReference type="EMBL" id="MBS0024103.1"/>
    </source>
</evidence>